<name>A0AAT9H4A0_9FLAO</name>
<dbReference type="GO" id="GO:0003677">
    <property type="term" value="F:DNA binding"/>
    <property type="evidence" value="ECO:0007669"/>
    <property type="project" value="InterPro"/>
</dbReference>
<dbReference type="RefSeq" id="WP_369615639.1">
    <property type="nucleotide sequence ID" value="NZ_AP031573.1"/>
</dbReference>
<dbReference type="GO" id="GO:0004519">
    <property type="term" value="F:endonuclease activity"/>
    <property type="evidence" value="ECO:0007669"/>
    <property type="project" value="InterPro"/>
</dbReference>
<evidence type="ECO:0000313" key="3">
    <source>
        <dbReference type="EMBL" id="BFM44534.1"/>
    </source>
</evidence>
<dbReference type="InterPro" id="IPR049050">
    <property type="entry name" value="nSTAND3"/>
</dbReference>
<dbReference type="InterPro" id="IPR007560">
    <property type="entry name" value="Restrct_endonuc_IV_Mrr"/>
</dbReference>
<protein>
    <recommendedName>
        <fullName evidence="4">Restriction endonuclease</fullName>
    </recommendedName>
</protein>
<feature type="domain" description="Novel STAND NTPase 3" evidence="2">
    <location>
        <begin position="172"/>
        <end position="329"/>
    </location>
</feature>
<dbReference type="SUPFAM" id="SSF52980">
    <property type="entry name" value="Restriction endonuclease-like"/>
    <property type="match status" value="1"/>
</dbReference>
<dbReference type="EMBL" id="AP031573">
    <property type="protein sequence ID" value="BFM44534.1"/>
    <property type="molecule type" value="Genomic_DNA"/>
</dbReference>
<dbReference type="InterPro" id="IPR027417">
    <property type="entry name" value="P-loop_NTPase"/>
</dbReference>
<organism evidence="3">
    <name type="scientific">Flavobacterium sp. CFS9</name>
    <dbReference type="NCBI Taxonomy" id="3143118"/>
    <lineage>
        <taxon>Bacteria</taxon>
        <taxon>Pseudomonadati</taxon>
        <taxon>Bacteroidota</taxon>
        <taxon>Flavobacteriia</taxon>
        <taxon>Flavobacteriales</taxon>
        <taxon>Flavobacteriaceae</taxon>
        <taxon>Flavobacterium</taxon>
    </lineage>
</organism>
<dbReference type="Pfam" id="PF20720">
    <property type="entry name" value="nSTAND3"/>
    <property type="match status" value="1"/>
</dbReference>
<feature type="domain" description="Restriction endonuclease type IV Mrr" evidence="1">
    <location>
        <begin position="10"/>
        <end position="89"/>
    </location>
</feature>
<dbReference type="InterPro" id="IPR011335">
    <property type="entry name" value="Restrct_endonuc-II-like"/>
</dbReference>
<proteinExistence type="predicted"/>
<dbReference type="AlphaFoldDB" id="A0AAT9H4A0"/>
<dbReference type="Pfam" id="PF04471">
    <property type="entry name" value="Mrr_cat"/>
    <property type="match status" value="1"/>
</dbReference>
<evidence type="ECO:0000259" key="1">
    <source>
        <dbReference type="Pfam" id="PF04471"/>
    </source>
</evidence>
<gene>
    <name evidence="3" type="ORF">CFS9_31750</name>
</gene>
<sequence length="744" mass="87824">MAQYDFQALLSPIDFEHLVKDILSKELQISLSSFADGSDSGVDLRYAIDNKKNIVVQCKRVKSITKKIIDEEFEKVKKLNPKKYYFVCSIDLSVAKVDYIKAKFKKWMKGNDEYIVSKSRLNDLLDRYPDVHQKNYKLWINSSTIFNTLINQPLYERAKSLIVDIQRNNKFYVRNDSLNRAIDILNNNKFIIISGIPGIGKSTLAKLLLWEYLQNNFEILEIRKVIEGEQFIIEDSTNKQIFYYDDFLGENFLKYDVIEGRSNDLIQFINRIKNSQNKILVMTTREYILNQAKEIYEKLDSPQLDLAKHTLDLSSYSKRIKSLILYNHLFYSEIKSPYIEKLIESKAYSIIINHKNYSPRIIEQLTVKLANVSVDNYVEEFLESLDKPLGIWNKAFTSQISEGSKLLLYFLMSASGPITLEDFKTLLNNSNNSLGLEFRIIDLQNYLKELENSFIKIGITNKKNHYLDFLNPSIKDFMLVPIQADKTIVLYLIENCIFLNQLIYTIRYLAKNFHNDEDVLTKIDSKILSLFDNLTPQSNLYLTLEHKTTPNNITKIDGLKFYLSITKSKILKRFFFEKFKEVDLQYINYYNERQYIEFYIEFKAELELKYEDILTQFISNISYFESVENIIFLKSVDEESFEEVLNDNFELFNDKVSDSIQREIELIDSENNLHYFKDVRLAELNLSNYSISLEYFEDQFIEKESKIREKEISDKIEALPIKVEEMESNLDFNEDELFRIEMFD</sequence>
<evidence type="ECO:0000259" key="2">
    <source>
        <dbReference type="Pfam" id="PF20720"/>
    </source>
</evidence>
<dbReference type="GO" id="GO:0009307">
    <property type="term" value="P:DNA restriction-modification system"/>
    <property type="evidence" value="ECO:0007669"/>
    <property type="project" value="InterPro"/>
</dbReference>
<accession>A0AAT9H4A0</accession>
<reference evidence="3" key="1">
    <citation type="submission" date="2024-05" db="EMBL/GenBank/DDBJ databases">
        <title>Whole-Genome Sequence of CFS9, a Potential Fish Probiotic Isolated from the Body Surface of Silurus asotus.</title>
        <authorList>
            <person name="Kojima M."/>
            <person name="Tobioka K."/>
            <person name="Yokota K."/>
            <person name="Nakatani H."/>
            <person name="Hori K."/>
            <person name="Tamaru Y."/>
            <person name="Okazaki F."/>
        </authorList>
    </citation>
    <scope>NUCLEOTIDE SEQUENCE</scope>
    <source>
        <strain evidence="3">CFS9</strain>
    </source>
</reference>
<dbReference type="SUPFAM" id="SSF52540">
    <property type="entry name" value="P-loop containing nucleoside triphosphate hydrolases"/>
    <property type="match status" value="1"/>
</dbReference>
<evidence type="ECO:0008006" key="4">
    <source>
        <dbReference type="Google" id="ProtNLM"/>
    </source>
</evidence>
<dbReference type="Gene3D" id="3.40.50.300">
    <property type="entry name" value="P-loop containing nucleotide triphosphate hydrolases"/>
    <property type="match status" value="1"/>
</dbReference>